<name>A0A2H5XCA0_9BACT</name>
<proteinExistence type="predicted"/>
<sequence length="168" mass="18493">MSLSAVSNAGPFIHLHQIGFLELLAIFDCLVTSEQVVKEVTMPGRVPENCINTLANLVIHPVTLMDIFDLRGQLVGFDLQEGELSGLYLCRQLNITLFLTDDLEARRAAKFLGMEPHGSVGIIALAYHEGKLTMPQTKEALYALLNKSTLFLTPAIVEQAIQLLEQST</sequence>
<reference evidence="2" key="1">
    <citation type="submission" date="2017-09" db="EMBL/GenBank/DDBJ databases">
        <title>Metaegenomics of thermophilic ammonia-oxidizing enrichment culture.</title>
        <authorList>
            <person name="Kato S."/>
            <person name="Suzuki K."/>
        </authorList>
    </citation>
    <scope>NUCLEOTIDE SEQUENCE [LARGE SCALE GENOMIC DNA]</scope>
</reference>
<comment type="caution">
    <text evidence="1">The sequence shown here is derived from an EMBL/GenBank/DDBJ whole genome shotgun (WGS) entry which is preliminary data.</text>
</comment>
<protein>
    <recommendedName>
        <fullName evidence="3">DUF3368 domain-containing protein</fullName>
    </recommendedName>
</protein>
<dbReference type="InterPro" id="IPR021799">
    <property type="entry name" value="PIN-like_prokaryotic"/>
</dbReference>
<accession>A0A2H5XCA0</accession>
<dbReference type="PANTHER" id="PTHR39550:SF1">
    <property type="entry name" value="SLL0658 PROTEIN"/>
    <property type="match status" value="1"/>
</dbReference>
<gene>
    <name evidence="1" type="ORF">HRbin17_01327</name>
</gene>
<dbReference type="PANTHER" id="PTHR39550">
    <property type="entry name" value="SLL0658 PROTEIN"/>
    <property type="match status" value="1"/>
</dbReference>
<dbReference type="Pfam" id="PF11848">
    <property type="entry name" value="DUF3368"/>
    <property type="match status" value="1"/>
</dbReference>
<dbReference type="AlphaFoldDB" id="A0A2H5XCA0"/>
<dbReference type="EMBL" id="BEHT01000016">
    <property type="protein sequence ID" value="GBC98812.1"/>
    <property type="molecule type" value="Genomic_DNA"/>
</dbReference>
<organism evidence="1 2">
    <name type="scientific">Candidatus Fervidibacter japonicus</name>
    <dbReference type="NCBI Taxonomy" id="2035412"/>
    <lineage>
        <taxon>Bacteria</taxon>
        <taxon>Candidatus Fervidibacterota</taxon>
        <taxon>Candidatus Fervidibacter</taxon>
    </lineage>
</organism>
<dbReference type="Proteomes" id="UP000236173">
    <property type="component" value="Unassembled WGS sequence"/>
</dbReference>
<evidence type="ECO:0000313" key="1">
    <source>
        <dbReference type="EMBL" id="GBC98812.1"/>
    </source>
</evidence>
<evidence type="ECO:0008006" key="3">
    <source>
        <dbReference type="Google" id="ProtNLM"/>
    </source>
</evidence>
<evidence type="ECO:0000313" key="2">
    <source>
        <dbReference type="Proteomes" id="UP000236173"/>
    </source>
</evidence>